<comment type="caution">
    <text evidence="1">The sequence shown here is derived from an EMBL/GenBank/DDBJ whole genome shotgun (WGS) entry which is preliminary data.</text>
</comment>
<name>A0ACC3DUN0_9PEZI</name>
<evidence type="ECO:0000313" key="1">
    <source>
        <dbReference type="EMBL" id="KAK3080415.1"/>
    </source>
</evidence>
<gene>
    <name evidence="1" type="ORF">LTS18_001589</name>
</gene>
<proteinExistence type="predicted"/>
<evidence type="ECO:0000313" key="2">
    <source>
        <dbReference type="Proteomes" id="UP001186974"/>
    </source>
</evidence>
<dbReference type="EMBL" id="JAWDJW010000577">
    <property type="protein sequence ID" value="KAK3080415.1"/>
    <property type="molecule type" value="Genomic_DNA"/>
</dbReference>
<dbReference type="Proteomes" id="UP001186974">
    <property type="component" value="Unassembled WGS sequence"/>
</dbReference>
<keyword evidence="2" id="KW-1185">Reference proteome</keyword>
<sequence length="471" mass="49201">MPPSLWKRLYAASPVLVGRLTSKRADDSCSGRNFTSKAGLQFDVSCNAQIPSSDNLYNNANSATSLVDCMNQCATNTNDLCYGVTFETDSGDCWLKNSDTSNPTSNQTTHAAIANTAQLQATTTACGFSSSSMQNSTDGEPFQIYCNTDMGGFDLHPNNFPTWPIHADSFQECLDVCSQSHDNCAAVAYNPGMEKGYTNCYPKTISTGNIVQRPNSEVVVHFAVADPPSLSSGCDSNVQVTANDTSVWDISCNVDRAARDIIDVHADSLDDCVAQCANWGSNADCEAAVWDPKMTKGYLNCYLKAVTGVPRPQQNFQVALKSAHSGGNGSAATNGTDDSGVRGESDGDGGGGGSHTSVGAIAGGVVGGVVGGLAIAGIAFFFWRRNRKARRAGAAAGYGGVHGPATPMAEAPAGGRDGADKRHFSNPPVYNQAPETLKKGPEPIHEAGGGQVHEMAAEPVAELDGGAVYGR</sequence>
<reference evidence="1" key="1">
    <citation type="submission" date="2024-09" db="EMBL/GenBank/DDBJ databases">
        <title>Black Yeasts Isolated from many extreme environments.</title>
        <authorList>
            <person name="Coleine C."/>
            <person name="Stajich J.E."/>
            <person name="Selbmann L."/>
        </authorList>
    </citation>
    <scope>NUCLEOTIDE SEQUENCE</scope>
    <source>
        <strain evidence="1">CCFEE 5737</strain>
    </source>
</reference>
<accession>A0ACC3DUN0</accession>
<protein>
    <submittedName>
        <fullName evidence="1">Uncharacterized protein</fullName>
    </submittedName>
</protein>
<organism evidence="1 2">
    <name type="scientific">Coniosporium uncinatum</name>
    <dbReference type="NCBI Taxonomy" id="93489"/>
    <lineage>
        <taxon>Eukaryota</taxon>
        <taxon>Fungi</taxon>
        <taxon>Dikarya</taxon>
        <taxon>Ascomycota</taxon>
        <taxon>Pezizomycotina</taxon>
        <taxon>Dothideomycetes</taxon>
        <taxon>Dothideomycetes incertae sedis</taxon>
        <taxon>Coniosporium</taxon>
    </lineage>
</organism>